<dbReference type="EMBL" id="KL197724">
    <property type="protein sequence ID" value="KDQ55551.1"/>
    <property type="molecule type" value="Genomic_DNA"/>
</dbReference>
<name>A0A067PYX2_9AGAM</name>
<dbReference type="Proteomes" id="UP000027265">
    <property type="component" value="Unassembled WGS sequence"/>
</dbReference>
<evidence type="ECO:0000256" key="1">
    <source>
        <dbReference type="SAM" id="MobiDB-lite"/>
    </source>
</evidence>
<keyword evidence="3" id="KW-1185">Reference proteome</keyword>
<dbReference type="InParanoid" id="A0A067PYX2"/>
<dbReference type="AlphaFoldDB" id="A0A067PYX2"/>
<feature type="region of interest" description="Disordered" evidence="1">
    <location>
        <begin position="1"/>
        <end position="26"/>
    </location>
</feature>
<reference evidence="3" key="1">
    <citation type="journal article" date="2014" name="Proc. Natl. Acad. Sci. U.S.A.">
        <title>Extensive sampling of basidiomycete genomes demonstrates inadequacy of the white-rot/brown-rot paradigm for wood decay fungi.</title>
        <authorList>
            <person name="Riley R."/>
            <person name="Salamov A.A."/>
            <person name="Brown D.W."/>
            <person name="Nagy L.G."/>
            <person name="Floudas D."/>
            <person name="Held B.W."/>
            <person name="Levasseur A."/>
            <person name="Lombard V."/>
            <person name="Morin E."/>
            <person name="Otillar R."/>
            <person name="Lindquist E.A."/>
            <person name="Sun H."/>
            <person name="LaButti K.M."/>
            <person name="Schmutz J."/>
            <person name="Jabbour D."/>
            <person name="Luo H."/>
            <person name="Baker S.E."/>
            <person name="Pisabarro A.G."/>
            <person name="Walton J.D."/>
            <person name="Blanchette R.A."/>
            <person name="Henrissat B."/>
            <person name="Martin F."/>
            <person name="Cullen D."/>
            <person name="Hibbett D.S."/>
            <person name="Grigoriev I.V."/>
        </authorList>
    </citation>
    <scope>NUCLEOTIDE SEQUENCE [LARGE SCALE GENOMIC DNA]</scope>
    <source>
        <strain evidence="3">MUCL 33604</strain>
    </source>
</reference>
<proteinExistence type="predicted"/>
<feature type="compositionally biased region" description="Basic and acidic residues" evidence="1">
    <location>
        <begin position="17"/>
        <end position="26"/>
    </location>
</feature>
<sequence length="159" mass="18897">MGPEKPKQPKHRNPKARKGDEKPREVEINPTLRAIAQKAHQQNQHPIPLTHRPIPRNRLRTTHQPQISTLQLNQLLIFPSSPQINRRRRRRKRRHLFIPISNQLSRQTSYYHPQFGNDRRDGCRLVRAEIGFRRDRYDGVGRRLGEESGKRFVCDEVRL</sequence>
<evidence type="ECO:0000313" key="2">
    <source>
        <dbReference type="EMBL" id="KDQ55551.1"/>
    </source>
</evidence>
<protein>
    <submittedName>
        <fullName evidence="2">Uncharacterized protein</fullName>
    </submittedName>
</protein>
<organism evidence="2 3">
    <name type="scientific">Jaapia argillacea MUCL 33604</name>
    <dbReference type="NCBI Taxonomy" id="933084"/>
    <lineage>
        <taxon>Eukaryota</taxon>
        <taxon>Fungi</taxon>
        <taxon>Dikarya</taxon>
        <taxon>Basidiomycota</taxon>
        <taxon>Agaricomycotina</taxon>
        <taxon>Agaricomycetes</taxon>
        <taxon>Agaricomycetidae</taxon>
        <taxon>Jaapiales</taxon>
        <taxon>Jaapiaceae</taxon>
        <taxon>Jaapia</taxon>
    </lineage>
</organism>
<evidence type="ECO:0000313" key="3">
    <source>
        <dbReference type="Proteomes" id="UP000027265"/>
    </source>
</evidence>
<gene>
    <name evidence="2" type="ORF">JAAARDRAFT_323189</name>
</gene>
<dbReference type="HOGENOM" id="CLU_1661019_0_0_1"/>
<accession>A0A067PYX2</accession>